<dbReference type="SUPFAM" id="SSF51735">
    <property type="entry name" value="NAD(P)-binding Rossmann-fold domains"/>
    <property type="match status" value="1"/>
</dbReference>
<dbReference type="PROSITE" id="PS00061">
    <property type="entry name" value="ADH_SHORT"/>
    <property type="match status" value="1"/>
</dbReference>
<keyword evidence="2" id="KW-0560">Oxidoreductase</keyword>
<dbReference type="EMBL" id="MWZD01000017">
    <property type="protein sequence ID" value="PRI10960.1"/>
    <property type="molecule type" value="Genomic_DNA"/>
</dbReference>
<evidence type="ECO:0000313" key="4">
    <source>
        <dbReference type="Proteomes" id="UP000238650"/>
    </source>
</evidence>
<dbReference type="OrthoDB" id="158573at2"/>
<comment type="caution">
    <text evidence="3">The sequence shown here is derived from an EMBL/GenBank/DDBJ whole genome shotgun (WGS) entry which is preliminary data.</text>
</comment>
<proteinExistence type="inferred from homology"/>
<keyword evidence="4" id="KW-1185">Reference proteome</keyword>
<dbReference type="Proteomes" id="UP000238650">
    <property type="component" value="Unassembled WGS sequence"/>
</dbReference>
<dbReference type="RefSeq" id="WP_105805420.1">
    <property type="nucleotide sequence ID" value="NZ_MWZD01000017.1"/>
</dbReference>
<dbReference type="PANTHER" id="PTHR42901:SF1">
    <property type="entry name" value="ALCOHOL DEHYDROGENASE"/>
    <property type="match status" value="1"/>
</dbReference>
<protein>
    <submittedName>
        <fullName evidence="3">Short chain dehydrogenase</fullName>
    </submittedName>
</protein>
<dbReference type="InterPro" id="IPR002347">
    <property type="entry name" value="SDR_fam"/>
</dbReference>
<reference evidence="3 4" key="1">
    <citation type="journal article" date="2017" name="New Microbes New Infect">
        <title>Genome sequence of 'Leucobacter massiliensis' sp. nov. isolated from human pharynx after travel to the 2014 Hajj.</title>
        <authorList>
            <person name="Leangapichart T."/>
            <person name="Gautret P."/>
            <person name="Nguyen T.T."/>
            <person name="Armstrong N."/>
            <person name="Rolain J.M."/>
        </authorList>
    </citation>
    <scope>NUCLEOTIDE SEQUENCE [LARGE SCALE GENOMIC DNA]</scope>
    <source>
        <strain evidence="3 4">122RC15</strain>
    </source>
</reference>
<evidence type="ECO:0000256" key="2">
    <source>
        <dbReference type="ARBA" id="ARBA00023002"/>
    </source>
</evidence>
<organism evidence="3 4">
    <name type="scientific">Leucobacter massiliensis</name>
    <dbReference type="NCBI Taxonomy" id="1686285"/>
    <lineage>
        <taxon>Bacteria</taxon>
        <taxon>Bacillati</taxon>
        <taxon>Actinomycetota</taxon>
        <taxon>Actinomycetes</taxon>
        <taxon>Micrococcales</taxon>
        <taxon>Microbacteriaceae</taxon>
        <taxon>Leucobacter</taxon>
    </lineage>
</organism>
<dbReference type="PRINTS" id="PR00081">
    <property type="entry name" value="GDHRDH"/>
</dbReference>
<dbReference type="GO" id="GO:0016491">
    <property type="term" value="F:oxidoreductase activity"/>
    <property type="evidence" value="ECO:0007669"/>
    <property type="project" value="UniProtKB-KW"/>
</dbReference>
<dbReference type="NCBIfam" id="NF006073">
    <property type="entry name" value="PRK08219.1"/>
    <property type="match status" value="1"/>
</dbReference>
<comment type="similarity">
    <text evidence="1">Belongs to the short-chain dehydrogenases/reductases (SDR) family.</text>
</comment>
<dbReference type="InterPro" id="IPR020904">
    <property type="entry name" value="Sc_DH/Rdtase_CS"/>
</dbReference>
<evidence type="ECO:0000256" key="1">
    <source>
        <dbReference type="ARBA" id="ARBA00006484"/>
    </source>
</evidence>
<dbReference type="Pfam" id="PF00106">
    <property type="entry name" value="adh_short"/>
    <property type="match status" value="1"/>
</dbReference>
<dbReference type="PANTHER" id="PTHR42901">
    <property type="entry name" value="ALCOHOL DEHYDROGENASE"/>
    <property type="match status" value="1"/>
</dbReference>
<gene>
    <name evidence="3" type="ORF">B4915_08735</name>
</gene>
<evidence type="ECO:0000313" key="3">
    <source>
        <dbReference type="EMBL" id="PRI10960.1"/>
    </source>
</evidence>
<dbReference type="InterPro" id="IPR036291">
    <property type="entry name" value="NAD(P)-bd_dom_sf"/>
</dbReference>
<dbReference type="Gene3D" id="3.40.50.720">
    <property type="entry name" value="NAD(P)-binding Rossmann-like Domain"/>
    <property type="match status" value="1"/>
</dbReference>
<accession>A0A2S9QMZ5</accession>
<sequence>MSDPRPVALVTGASGGMGREIARELSRTHRIVAVGRDAARLEAVAADTGAETWRLDVSDAEGLAEHVAGLDRLDVLVHAAAIARTLGVAAARAADWAEHFAVNVTAPAELTRLALPLLRAAQGTVVFIGSGASTRPVPGSAVYAATKHALRAVADVLRIDEEPHRLRVATVAPGQTDTAMLRAMVPAEQYAPERYIRPESVAAAVRFVVDAPADAHITDLAVRPRQEIARI</sequence>
<dbReference type="AlphaFoldDB" id="A0A2S9QMZ5"/>
<name>A0A2S9QMZ5_9MICO</name>